<proteinExistence type="predicted"/>
<evidence type="ECO:0000313" key="2">
    <source>
        <dbReference type="EMBL" id="KRY75065.1"/>
    </source>
</evidence>
<keyword evidence="6" id="KW-1185">Reference proteome</keyword>
<organism evidence="3 6">
    <name type="scientific">Trichinella pseudospiralis</name>
    <name type="common">Parasitic roundworm</name>
    <dbReference type="NCBI Taxonomy" id="6337"/>
    <lineage>
        <taxon>Eukaryota</taxon>
        <taxon>Metazoa</taxon>
        <taxon>Ecdysozoa</taxon>
        <taxon>Nematoda</taxon>
        <taxon>Enoplea</taxon>
        <taxon>Dorylaimia</taxon>
        <taxon>Trichinellida</taxon>
        <taxon>Trichinellidae</taxon>
        <taxon>Trichinella</taxon>
    </lineage>
</organism>
<reference evidence="5 6" key="1">
    <citation type="submission" date="2015-01" db="EMBL/GenBank/DDBJ databases">
        <title>Evolution of Trichinella species and genotypes.</title>
        <authorList>
            <person name="Korhonen P.K."/>
            <person name="Edoardo P."/>
            <person name="Giuseppe L.R."/>
            <person name="Gasser R.B."/>
        </authorList>
    </citation>
    <scope>NUCLEOTIDE SEQUENCE [LARGE SCALE GENOMIC DNA]</scope>
    <source>
        <strain evidence="2">ISS13</strain>
        <strain evidence="1">ISS141</strain>
        <strain evidence="4">ISS176</strain>
        <strain evidence="3">ISS588</strain>
    </source>
</reference>
<comment type="caution">
    <text evidence="3">The sequence shown here is derived from an EMBL/GenBank/DDBJ whole genome shotgun (WGS) entry which is preliminary data.</text>
</comment>
<dbReference type="EMBL" id="JYDU01000011">
    <property type="protein sequence ID" value="KRX99900.1"/>
    <property type="molecule type" value="Genomic_DNA"/>
</dbReference>
<dbReference type="EMBL" id="JYDR01000020">
    <property type="protein sequence ID" value="KRY75065.1"/>
    <property type="molecule type" value="Genomic_DNA"/>
</dbReference>
<accession>A0A0V1J893</accession>
<protein>
    <submittedName>
        <fullName evidence="3">Uncharacterized protein</fullName>
    </submittedName>
</protein>
<dbReference type="EMBL" id="JYDS01000028">
    <property type="protein sequence ID" value="KRZ31133.1"/>
    <property type="molecule type" value="Genomic_DNA"/>
</dbReference>
<sequence>MGWFIFSCITCGTTVLVNWMVSGFGAESVYWSTADTSIGYGNVTSIEKPCSETLRYLEC</sequence>
<evidence type="ECO:0000313" key="4">
    <source>
        <dbReference type="EMBL" id="KRZ43295.1"/>
    </source>
</evidence>
<dbReference type="EMBL" id="JYDV01000010">
    <property type="protein sequence ID" value="KRZ43295.1"/>
    <property type="molecule type" value="Genomic_DNA"/>
</dbReference>
<evidence type="ECO:0000313" key="1">
    <source>
        <dbReference type="EMBL" id="KRX99900.1"/>
    </source>
</evidence>
<gene>
    <name evidence="2" type="ORF">T4A_12852</name>
    <name evidence="3" type="ORF">T4B_5358</name>
    <name evidence="4" type="ORF">T4C_9696</name>
    <name evidence="1" type="ORF">T4E_6397</name>
</gene>
<dbReference type="Proteomes" id="UP000054632">
    <property type="component" value="Unassembled WGS sequence"/>
</dbReference>
<evidence type="ECO:0000313" key="3">
    <source>
        <dbReference type="EMBL" id="KRZ31133.1"/>
    </source>
</evidence>
<evidence type="ECO:0000313" key="5">
    <source>
        <dbReference type="Proteomes" id="UP000054632"/>
    </source>
</evidence>
<dbReference type="AlphaFoldDB" id="A0A0V1J893"/>
<dbReference type="Proteomes" id="UP000054805">
    <property type="component" value="Unassembled WGS sequence"/>
</dbReference>
<dbReference type="Proteomes" id="UP000054815">
    <property type="component" value="Unassembled WGS sequence"/>
</dbReference>
<name>A0A0V1J893_TRIPS</name>
<dbReference type="Proteomes" id="UP000054826">
    <property type="component" value="Unassembled WGS sequence"/>
</dbReference>
<evidence type="ECO:0000313" key="6">
    <source>
        <dbReference type="Proteomes" id="UP000054805"/>
    </source>
</evidence>